<comment type="caution">
    <text evidence="8">The sequence shown here is derived from an EMBL/GenBank/DDBJ whole genome shotgun (WGS) entry which is preliminary data.</text>
</comment>
<comment type="similarity">
    <text evidence="2">Belongs to the DoxX family.</text>
</comment>
<keyword evidence="6 7" id="KW-0472">Membrane</keyword>
<dbReference type="Proteomes" id="UP001589576">
    <property type="component" value="Unassembled WGS sequence"/>
</dbReference>
<feature type="transmembrane region" description="Helical" evidence="7">
    <location>
        <begin position="133"/>
        <end position="155"/>
    </location>
</feature>
<reference evidence="8 9" key="1">
    <citation type="submission" date="2024-09" db="EMBL/GenBank/DDBJ databases">
        <authorList>
            <person name="Sun Q."/>
            <person name="Mori K."/>
        </authorList>
    </citation>
    <scope>NUCLEOTIDE SEQUENCE [LARGE SCALE GENOMIC DNA]</scope>
    <source>
        <strain evidence="8 9">CECT 8460</strain>
    </source>
</reference>
<evidence type="ECO:0000256" key="6">
    <source>
        <dbReference type="ARBA" id="ARBA00023136"/>
    </source>
</evidence>
<dbReference type="InterPro" id="IPR051907">
    <property type="entry name" value="DoxX-like_oxidoreductase"/>
</dbReference>
<keyword evidence="9" id="KW-1185">Reference proteome</keyword>
<evidence type="ECO:0000256" key="2">
    <source>
        <dbReference type="ARBA" id="ARBA00006679"/>
    </source>
</evidence>
<organism evidence="8 9">
    <name type="scientific">Flavobacterium paronense</name>
    <dbReference type="NCBI Taxonomy" id="1392775"/>
    <lineage>
        <taxon>Bacteria</taxon>
        <taxon>Pseudomonadati</taxon>
        <taxon>Bacteroidota</taxon>
        <taxon>Flavobacteriia</taxon>
        <taxon>Flavobacteriales</taxon>
        <taxon>Flavobacteriaceae</taxon>
        <taxon>Flavobacterium</taxon>
    </lineage>
</organism>
<comment type="subcellular location">
    <subcellularLocation>
        <location evidence="1">Cell membrane</location>
        <topology evidence="1">Multi-pass membrane protein</topology>
    </subcellularLocation>
</comment>
<accession>A0ABV5GDM6</accession>
<feature type="transmembrane region" description="Helical" evidence="7">
    <location>
        <begin position="103"/>
        <end position="121"/>
    </location>
</feature>
<gene>
    <name evidence="8" type="ORF">ACFFUU_04775</name>
</gene>
<protein>
    <submittedName>
        <fullName evidence="8">DoxX family protein</fullName>
    </submittedName>
</protein>
<dbReference type="PANTHER" id="PTHR33452">
    <property type="entry name" value="OXIDOREDUCTASE CATD-RELATED"/>
    <property type="match status" value="1"/>
</dbReference>
<proteinExistence type="inferred from homology"/>
<evidence type="ECO:0000313" key="9">
    <source>
        <dbReference type="Proteomes" id="UP001589576"/>
    </source>
</evidence>
<name>A0ABV5GDM6_9FLAO</name>
<dbReference type="RefSeq" id="WP_290284345.1">
    <property type="nucleotide sequence ID" value="NZ_JAUFQN010000019.1"/>
</dbReference>
<evidence type="ECO:0000313" key="8">
    <source>
        <dbReference type="EMBL" id="MFB9088907.1"/>
    </source>
</evidence>
<evidence type="ECO:0000256" key="7">
    <source>
        <dbReference type="SAM" id="Phobius"/>
    </source>
</evidence>
<evidence type="ECO:0000256" key="4">
    <source>
        <dbReference type="ARBA" id="ARBA00022692"/>
    </source>
</evidence>
<keyword evidence="4 7" id="KW-0812">Transmembrane</keyword>
<keyword evidence="5 7" id="KW-1133">Transmembrane helix</keyword>
<evidence type="ECO:0000256" key="5">
    <source>
        <dbReference type="ARBA" id="ARBA00022989"/>
    </source>
</evidence>
<dbReference type="InterPro" id="IPR032808">
    <property type="entry name" value="DoxX"/>
</dbReference>
<feature type="transmembrane region" description="Helical" evidence="7">
    <location>
        <begin position="71"/>
        <end position="96"/>
    </location>
</feature>
<sequence>MRILNQITTPVLLPHWSQDLLLAIPRMVCGYLLTANFGAQKFGLPWSPPENGLGFFEVAFWFPQDVAHYGGIFAITPAFFAWMGAFSEAVGGLFLLFGFQTRLFSFLILCTMLVAIFMQQIQNGLWNCLPALGFLWVSLFTMVLGSGRFGVDYLITKKVK</sequence>
<evidence type="ECO:0000256" key="1">
    <source>
        <dbReference type="ARBA" id="ARBA00004651"/>
    </source>
</evidence>
<keyword evidence="3" id="KW-1003">Cell membrane</keyword>
<evidence type="ECO:0000256" key="3">
    <source>
        <dbReference type="ARBA" id="ARBA00022475"/>
    </source>
</evidence>
<dbReference type="PANTHER" id="PTHR33452:SF1">
    <property type="entry name" value="INNER MEMBRANE PROTEIN YPHA-RELATED"/>
    <property type="match status" value="1"/>
</dbReference>
<dbReference type="Pfam" id="PF07681">
    <property type="entry name" value="DoxX"/>
    <property type="match status" value="1"/>
</dbReference>
<dbReference type="EMBL" id="JBHMFB010000012">
    <property type="protein sequence ID" value="MFB9088907.1"/>
    <property type="molecule type" value="Genomic_DNA"/>
</dbReference>